<dbReference type="EMBL" id="JXJN01028301">
    <property type="status" value="NOT_ANNOTATED_CDS"/>
    <property type="molecule type" value="Genomic_DNA"/>
</dbReference>
<dbReference type="VEuPathDB" id="VectorBase:GPPI051241"/>
<organism evidence="2 3">
    <name type="scientific">Glossina palpalis gambiensis</name>
    <dbReference type="NCBI Taxonomy" id="67801"/>
    <lineage>
        <taxon>Eukaryota</taxon>
        <taxon>Metazoa</taxon>
        <taxon>Ecdysozoa</taxon>
        <taxon>Arthropoda</taxon>
        <taxon>Hexapoda</taxon>
        <taxon>Insecta</taxon>
        <taxon>Pterygota</taxon>
        <taxon>Neoptera</taxon>
        <taxon>Endopterygota</taxon>
        <taxon>Diptera</taxon>
        <taxon>Brachycera</taxon>
        <taxon>Muscomorpha</taxon>
        <taxon>Hippoboscoidea</taxon>
        <taxon>Glossinidae</taxon>
        <taxon>Glossina</taxon>
    </lineage>
</organism>
<feature type="region of interest" description="Disordered" evidence="1">
    <location>
        <begin position="1"/>
        <end position="96"/>
    </location>
</feature>
<dbReference type="EnsemblMetazoa" id="GPPI051241-RA">
    <property type="protein sequence ID" value="GPPI051241-PA"/>
    <property type="gene ID" value="GPPI051241"/>
</dbReference>
<reference evidence="3" key="1">
    <citation type="submission" date="2015-01" db="EMBL/GenBank/DDBJ databases">
        <authorList>
            <person name="Aksoy S."/>
            <person name="Warren W."/>
            <person name="Wilson R.K."/>
        </authorList>
    </citation>
    <scope>NUCLEOTIDE SEQUENCE [LARGE SCALE GENOMIC DNA]</scope>
    <source>
        <strain evidence="3">IAEA</strain>
    </source>
</reference>
<feature type="compositionally biased region" description="Basic and acidic residues" evidence="1">
    <location>
        <begin position="7"/>
        <end position="22"/>
    </location>
</feature>
<accession>A0A1B0C7E2</accession>
<reference evidence="2" key="2">
    <citation type="submission" date="2020-05" db="UniProtKB">
        <authorList>
            <consortium name="EnsemblMetazoa"/>
        </authorList>
    </citation>
    <scope>IDENTIFICATION</scope>
    <source>
        <strain evidence="2">IAEA</strain>
    </source>
</reference>
<feature type="compositionally biased region" description="Basic and acidic residues" evidence="1">
    <location>
        <begin position="118"/>
        <end position="135"/>
    </location>
</feature>
<proteinExistence type="predicted"/>
<feature type="region of interest" description="Disordered" evidence="1">
    <location>
        <begin position="114"/>
        <end position="195"/>
    </location>
</feature>
<keyword evidence="3" id="KW-1185">Reference proteome</keyword>
<dbReference type="Proteomes" id="UP000092460">
    <property type="component" value="Unassembled WGS sequence"/>
</dbReference>
<feature type="compositionally biased region" description="Basic residues" evidence="1">
    <location>
        <begin position="65"/>
        <end position="74"/>
    </location>
</feature>
<dbReference type="STRING" id="67801.A0A1B0C7E2"/>
<protein>
    <submittedName>
        <fullName evidence="2">Uncharacterized protein</fullName>
    </submittedName>
</protein>
<dbReference type="EMBL" id="JXJN01028302">
    <property type="status" value="NOT_ANNOTATED_CDS"/>
    <property type="molecule type" value="Genomic_DNA"/>
</dbReference>
<evidence type="ECO:0000313" key="3">
    <source>
        <dbReference type="Proteomes" id="UP000092460"/>
    </source>
</evidence>
<evidence type="ECO:0000256" key="1">
    <source>
        <dbReference type="SAM" id="MobiDB-lite"/>
    </source>
</evidence>
<sequence>MYNSCSEKTRDWLNERRGEGAKNWESSVSQNEKKETGQPEEDVAEDVSREESPPPTVLRQWINRQQRKGRRRRQNSQFDLRNILSRPKQGREAATHGDSIIVINQYKADITLKTRLMSNEKTHREGERRDTERKGRNNGRRISRRVEAHRRHQQASPSNNSASRGPYQRRGGRRGGPLLSPRERGGRRGRNPLGKRIAKAVSYAYKHRPQTALETATWWVEYVAATEGASLLKSHSVHLSRFT</sequence>
<name>A0A1B0C7E2_9MUSC</name>
<feature type="compositionally biased region" description="Basic residues" evidence="1">
    <location>
        <begin position="136"/>
        <end position="153"/>
    </location>
</feature>
<dbReference type="AlphaFoldDB" id="A0A1B0C7E2"/>
<evidence type="ECO:0000313" key="2">
    <source>
        <dbReference type="EnsemblMetazoa" id="GPPI051241-PA"/>
    </source>
</evidence>
<feature type="compositionally biased region" description="Polar residues" evidence="1">
    <location>
        <begin position="154"/>
        <end position="163"/>
    </location>
</feature>